<evidence type="ECO:0000313" key="2">
    <source>
        <dbReference type="EMBL" id="KZP09462.1"/>
    </source>
</evidence>
<gene>
    <name evidence="2" type="ORF">FIBSPDRAFT_900477</name>
</gene>
<dbReference type="EMBL" id="KV417699">
    <property type="protein sequence ID" value="KZP09462.1"/>
    <property type="molecule type" value="Genomic_DNA"/>
</dbReference>
<dbReference type="Proteomes" id="UP000076532">
    <property type="component" value="Unassembled WGS sequence"/>
</dbReference>
<feature type="region of interest" description="Disordered" evidence="1">
    <location>
        <begin position="124"/>
        <end position="150"/>
    </location>
</feature>
<keyword evidence="3" id="KW-1185">Reference proteome</keyword>
<sequence>MNNLSTFRPKGDRAQAKITLELYKYFLKTQGQPEAAVLLNYQHCFFHTLLKVDGLDSTKIACVTEQAVFLSSLTPDGWLLADNTDYFTLFNKGKDHANNDTDLIGPQAVLMNTSNTSEDGIWGLENDDPVTDNEDDNEYHSEEEEEDPTEAIVETGMETGAQEKINKADGHMEQSGNEQDLDFMRYSRAEVNISKDVNSEKESVIQLLNNERQWTVNSSSSGVATAYYRNCIIWHQVSDSLSKDDPPPPAIKVWQKGHIMNITDNTNHSYDVDLCLVGLLPSMETGISLEKFPLHEIHDNYSRAAIYQQEHNSTWLTPMCHAPCALLQLPIPLAWELEFKVQTMHGFEHTNNIQVVKMQSTFPGGVFDMIINQLGILKDMKLSLLSDRDWLPAPGFVKVGFNVVKIISSDLWISPPQASWCSSSWIFSCLPL</sequence>
<protein>
    <submittedName>
        <fullName evidence="2">Uncharacterized protein</fullName>
    </submittedName>
</protein>
<proteinExistence type="predicted"/>
<feature type="compositionally biased region" description="Acidic residues" evidence="1">
    <location>
        <begin position="125"/>
        <end position="149"/>
    </location>
</feature>
<name>A0A165YE04_9AGAM</name>
<reference evidence="2 3" key="1">
    <citation type="journal article" date="2016" name="Mol. Biol. Evol.">
        <title>Comparative Genomics of Early-Diverging Mushroom-Forming Fungi Provides Insights into the Origins of Lignocellulose Decay Capabilities.</title>
        <authorList>
            <person name="Nagy L.G."/>
            <person name="Riley R."/>
            <person name="Tritt A."/>
            <person name="Adam C."/>
            <person name="Daum C."/>
            <person name="Floudas D."/>
            <person name="Sun H."/>
            <person name="Yadav J.S."/>
            <person name="Pangilinan J."/>
            <person name="Larsson K.H."/>
            <person name="Matsuura K."/>
            <person name="Barry K."/>
            <person name="Labutti K."/>
            <person name="Kuo R."/>
            <person name="Ohm R.A."/>
            <person name="Bhattacharya S.S."/>
            <person name="Shirouzu T."/>
            <person name="Yoshinaga Y."/>
            <person name="Martin F.M."/>
            <person name="Grigoriev I.V."/>
            <person name="Hibbett D.S."/>
        </authorList>
    </citation>
    <scope>NUCLEOTIDE SEQUENCE [LARGE SCALE GENOMIC DNA]</scope>
    <source>
        <strain evidence="2 3">CBS 109695</strain>
    </source>
</reference>
<evidence type="ECO:0000313" key="3">
    <source>
        <dbReference type="Proteomes" id="UP000076532"/>
    </source>
</evidence>
<accession>A0A165YE04</accession>
<organism evidence="2 3">
    <name type="scientific">Athelia psychrophila</name>
    <dbReference type="NCBI Taxonomy" id="1759441"/>
    <lineage>
        <taxon>Eukaryota</taxon>
        <taxon>Fungi</taxon>
        <taxon>Dikarya</taxon>
        <taxon>Basidiomycota</taxon>
        <taxon>Agaricomycotina</taxon>
        <taxon>Agaricomycetes</taxon>
        <taxon>Agaricomycetidae</taxon>
        <taxon>Atheliales</taxon>
        <taxon>Atheliaceae</taxon>
        <taxon>Athelia</taxon>
    </lineage>
</organism>
<evidence type="ECO:0000256" key="1">
    <source>
        <dbReference type="SAM" id="MobiDB-lite"/>
    </source>
</evidence>
<dbReference type="AlphaFoldDB" id="A0A165YE04"/>